<organism evidence="1 2">
    <name type="scientific">Aldrovandia affinis</name>
    <dbReference type="NCBI Taxonomy" id="143900"/>
    <lineage>
        <taxon>Eukaryota</taxon>
        <taxon>Metazoa</taxon>
        <taxon>Chordata</taxon>
        <taxon>Craniata</taxon>
        <taxon>Vertebrata</taxon>
        <taxon>Euteleostomi</taxon>
        <taxon>Actinopterygii</taxon>
        <taxon>Neopterygii</taxon>
        <taxon>Teleostei</taxon>
        <taxon>Notacanthiformes</taxon>
        <taxon>Halosauridae</taxon>
        <taxon>Aldrovandia</taxon>
    </lineage>
</organism>
<comment type="caution">
    <text evidence="1">The sequence shown here is derived from an EMBL/GenBank/DDBJ whole genome shotgun (WGS) entry which is preliminary data.</text>
</comment>
<reference evidence="1" key="1">
    <citation type="journal article" date="2023" name="Science">
        <title>Genome structures resolve the early diversification of teleost fishes.</title>
        <authorList>
            <person name="Parey E."/>
            <person name="Louis A."/>
            <person name="Montfort J."/>
            <person name="Bouchez O."/>
            <person name="Roques C."/>
            <person name="Iampietro C."/>
            <person name="Lluch J."/>
            <person name="Castinel A."/>
            <person name="Donnadieu C."/>
            <person name="Desvignes T."/>
            <person name="Floi Bucao C."/>
            <person name="Jouanno E."/>
            <person name="Wen M."/>
            <person name="Mejri S."/>
            <person name="Dirks R."/>
            <person name="Jansen H."/>
            <person name="Henkel C."/>
            <person name="Chen W.J."/>
            <person name="Zahm M."/>
            <person name="Cabau C."/>
            <person name="Klopp C."/>
            <person name="Thompson A.W."/>
            <person name="Robinson-Rechavi M."/>
            <person name="Braasch I."/>
            <person name="Lecointre G."/>
            <person name="Bobe J."/>
            <person name="Postlethwait J.H."/>
            <person name="Berthelot C."/>
            <person name="Roest Crollius H."/>
            <person name="Guiguen Y."/>
        </authorList>
    </citation>
    <scope>NUCLEOTIDE SEQUENCE</scope>
    <source>
        <strain evidence="1">NC1722</strain>
    </source>
</reference>
<name>A0AAD7RTR4_9TELE</name>
<evidence type="ECO:0000313" key="2">
    <source>
        <dbReference type="Proteomes" id="UP001221898"/>
    </source>
</evidence>
<keyword evidence="2" id="KW-1185">Reference proteome</keyword>
<dbReference type="EMBL" id="JAINUG010000174">
    <property type="protein sequence ID" value="KAJ8390082.1"/>
    <property type="molecule type" value="Genomic_DNA"/>
</dbReference>
<gene>
    <name evidence="1" type="ORF">AAFF_G00110960</name>
</gene>
<proteinExistence type="predicted"/>
<sequence>MIKVHHLQELLENLGCEGCGKSDMAATSDGRGVAPSLVMWCPKEVNGRQAKLALRWVHYEAVLAEAFEVGPQVGQVFRLAFASDE</sequence>
<evidence type="ECO:0000313" key="1">
    <source>
        <dbReference type="EMBL" id="KAJ8390082.1"/>
    </source>
</evidence>
<dbReference type="Proteomes" id="UP001221898">
    <property type="component" value="Unassembled WGS sequence"/>
</dbReference>
<dbReference type="AlphaFoldDB" id="A0AAD7RTR4"/>
<protein>
    <submittedName>
        <fullName evidence="1">Uncharacterized protein</fullName>
    </submittedName>
</protein>
<accession>A0AAD7RTR4</accession>